<dbReference type="Gene3D" id="3.40.630.30">
    <property type="match status" value="1"/>
</dbReference>
<evidence type="ECO:0000313" key="3">
    <source>
        <dbReference type="EMBL" id="SEP54013.1"/>
    </source>
</evidence>
<keyword evidence="3" id="KW-0689">Ribosomal protein</keyword>
<dbReference type="InterPro" id="IPR000182">
    <property type="entry name" value="GNAT_dom"/>
</dbReference>
<dbReference type="InterPro" id="IPR016181">
    <property type="entry name" value="Acyl_CoA_acyltransferase"/>
</dbReference>
<proteinExistence type="predicted"/>
<feature type="domain" description="N-acetyltransferase" evidence="2">
    <location>
        <begin position="4"/>
        <end position="163"/>
    </location>
</feature>
<dbReference type="Proteomes" id="UP000198582">
    <property type="component" value="Unassembled WGS sequence"/>
</dbReference>
<name>A0A1H8YPJ5_9PSEU</name>
<protein>
    <submittedName>
        <fullName evidence="3">Ribosomal protein S18 acetylase RimI</fullName>
    </submittedName>
</protein>
<gene>
    <name evidence="3" type="ORF">SAMN04489732_13515</name>
</gene>
<dbReference type="AlphaFoldDB" id="A0A1H8YPJ5"/>
<evidence type="ECO:0000256" key="1">
    <source>
        <dbReference type="ARBA" id="ARBA00022679"/>
    </source>
</evidence>
<dbReference type="PANTHER" id="PTHR13947">
    <property type="entry name" value="GNAT FAMILY N-ACETYLTRANSFERASE"/>
    <property type="match status" value="1"/>
</dbReference>
<dbReference type="InterPro" id="IPR050769">
    <property type="entry name" value="NAT_camello-type"/>
</dbReference>
<evidence type="ECO:0000259" key="2">
    <source>
        <dbReference type="PROSITE" id="PS51186"/>
    </source>
</evidence>
<evidence type="ECO:0000313" key="4">
    <source>
        <dbReference type="Proteomes" id="UP000198582"/>
    </source>
</evidence>
<reference evidence="3 4" key="1">
    <citation type="submission" date="2016-10" db="EMBL/GenBank/DDBJ databases">
        <authorList>
            <person name="de Groot N.N."/>
        </authorList>
    </citation>
    <scope>NUCLEOTIDE SEQUENCE [LARGE SCALE GENOMIC DNA]</scope>
    <source>
        <strain evidence="3 4">DSM 44993</strain>
    </source>
</reference>
<dbReference type="PROSITE" id="PS51186">
    <property type="entry name" value="GNAT"/>
    <property type="match status" value="1"/>
</dbReference>
<keyword evidence="1" id="KW-0808">Transferase</keyword>
<dbReference type="RefSeq" id="WP_091629033.1">
    <property type="nucleotide sequence ID" value="NZ_FOEF01000035.1"/>
</dbReference>
<dbReference type="Pfam" id="PF00583">
    <property type="entry name" value="Acetyltransf_1"/>
    <property type="match status" value="1"/>
</dbReference>
<keyword evidence="3" id="KW-0687">Ribonucleoprotein</keyword>
<accession>A0A1H8YPJ5</accession>
<organism evidence="3 4">
    <name type="scientific">Amycolatopsis saalfeldensis</name>
    <dbReference type="NCBI Taxonomy" id="394193"/>
    <lineage>
        <taxon>Bacteria</taxon>
        <taxon>Bacillati</taxon>
        <taxon>Actinomycetota</taxon>
        <taxon>Actinomycetes</taxon>
        <taxon>Pseudonocardiales</taxon>
        <taxon>Pseudonocardiaceae</taxon>
        <taxon>Amycolatopsis</taxon>
    </lineage>
</organism>
<dbReference type="STRING" id="394193.SAMN04489732_13515"/>
<dbReference type="EMBL" id="FOEF01000035">
    <property type="protein sequence ID" value="SEP54013.1"/>
    <property type="molecule type" value="Genomic_DNA"/>
</dbReference>
<dbReference type="PANTHER" id="PTHR13947:SF37">
    <property type="entry name" value="LD18367P"/>
    <property type="match status" value="1"/>
</dbReference>
<dbReference type="CDD" id="cd04301">
    <property type="entry name" value="NAT_SF"/>
    <property type="match status" value="1"/>
</dbReference>
<dbReference type="SUPFAM" id="SSF55729">
    <property type="entry name" value="Acyl-CoA N-acyltransferases (Nat)"/>
    <property type="match status" value="1"/>
</dbReference>
<keyword evidence="4" id="KW-1185">Reference proteome</keyword>
<dbReference type="OrthoDB" id="273614at2"/>
<dbReference type="GO" id="GO:0008080">
    <property type="term" value="F:N-acetyltransferase activity"/>
    <property type="evidence" value="ECO:0007669"/>
    <property type="project" value="InterPro"/>
</dbReference>
<sequence>MADYEIRPPRGDEFAALGELTVEAYQLGGLLEDVSYEDELRDVSRRAEHTELLAAVDVSGRLLGSVAVVRPGTKYAEISRPGELEFRMLAVASAAQGRGIGEALTRAVLGRARELGAGRVVLCSLDRMRIAHRLYERIGFHRLPERDWQPFPNTTLIAYGYDL</sequence>
<dbReference type="GO" id="GO:0005840">
    <property type="term" value="C:ribosome"/>
    <property type="evidence" value="ECO:0007669"/>
    <property type="project" value="UniProtKB-KW"/>
</dbReference>